<reference evidence="1 2" key="1">
    <citation type="submission" date="2020-08" db="EMBL/GenBank/DDBJ databases">
        <authorList>
            <person name="Hejnol A."/>
        </authorList>
    </citation>
    <scope>NUCLEOTIDE SEQUENCE [LARGE SCALE GENOMIC DNA]</scope>
</reference>
<dbReference type="Proteomes" id="UP000549394">
    <property type="component" value="Unassembled WGS sequence"/>
</dbReference>
<name>A0A7I8VRH5_9ANNE</name>
<evidence type="ECO:0000313" key="1">
    <source>
        <dbReference type="EMBL" id="CAD5118312.1"/>
    </source>
</evidence>
<protein>
    <submittedName>
        <fullName evidence="1">DgyrCDS7026</fullName>
    </submittedName>
</protein>
<dbReference type="EMBL" id="CAJFCJ010000008">
    <property type="protein sequence ID" value="CAD5118312.1"/>
    <property type="molecule type" value="Genomic_DNA"/>
</dbReference>
<organism evidence="1 2">
    <name type="scientific">Dimorphilus gyrociliatus</name>
    <dbReference type="NCBI Taxonomy" id="2664684"/>
    <lineage>
        <taxon>Eukaryota</taxon>
        <taxon>Metazoa</taxon>
        <taxon>Spiralia</taxon>
        <taxon>Lophotrochozoa</taxon>
        <taxon>Annelida</taxon>
        <taxon>Polychaeta</taxon>
        <taxon>Polychaeta incertae sedis</taxon>
        <taxon>Dinophilidae</taxon>
        <taxon>Dimorphilus</taxon>
    </lineage>
</organism>
<accession>A0A7I8VRH5</accession>
<proteinExistence type="predicted"/>
<evidence type="ECO:0000313" key="2">
    <source>
        <dbReference type="Proteomes" id="UP000549394"/>
    </source>
</evidence>
<comment type="caution">
    <text evidence="1">The sequence shown here is derived from an EMBL/GenBank/DDBJ whole genome shotgun (WGS) entry which is preliminary data.</text>
</comment>
<keyword evidence="2" id="KW-1185">Reference proteome</keyword>
<sequence>MGGGEGISMLKNETLRSISLNFEKELGLEKVDFKSLIMSKFITFIGILVENPGTKARADRCIQPHNIMAECNEDKLCQSAKKISVMMQKIRSELQQMQVQDKRILNTLQQCKQLLRECSHFVKNQLSYDSCENLVKPEPIVSSRNVRHVNSLPDLLEDTSLNESVQSFRRTAAVENLYEESESLHFSSSITFNPGVEMSEEIIV</sequence>
<dbReference type="AlphaFoldDB" id="A0A7I8VRH5"/>
<gene>
    <name evidence="1" type="ORF">DGYR_LOCUS6705</name>
</gene>